<feature type="region of interest" description="Disordered" evidence="1">
    <location>
        <begin position="345"/>
        <end position="372"/>
    </location>
</feature>
<gene>
    <name evidence="2" type="ORF">EI97DRAFT_366197</name>
</gene>
<dbReference type="GeneID" id="54548203"/>
<dbReference type="RefSeq" id="XP_033658955.1">
    <property type="nucleotide sequence ID" value="XM_033795028.1"/>
</dbReference>
<reference evidence="2" key="1">
    <citation type="journal article" date="2020" name="Stud. Mycol.">
        <title>101 Dothideomycetes genomes: a test case for predicting lifestyles and emergence of pathogens.</title>
        <authorList>
            <person name="Haridas S."/>
            <person name="Albert R."/>
            <person name="Binder M."/>
            <person name="Bloem J."/>
            <person name="Labutti K."/>
            <person name="Salamov A."/>
            <person name="Andreopoulos B."/>
            <person name="Baker S."/>
            <person name="Barry K."/>
            <person name="Bills G."/>
            <person name="Bluhm B."/>
            <person name="Cannon C."/>
            <person name="Castanera R."/>
            <person name="Culley D."/>
            <person name="Daum C."/>
            <person name="Ezra D."/>
            <person name="Gonzalez J."/>
            <person name="Henrissat B."/>
            <person name="Kuo A."/>
            <person name="Liang C."/>
            <person name="Lipzen A."/>
            <person name="Lutzoni F."/>
            <person name="Magnuson J."/>
            <person name="Mondo S."/>
            <person name="Nolan M."/>
            <person name="Ohm R."/>
            <person name="Pangilinan J."/>
            <person name="Park H.-J."/>
            <person name="Ramirez L."/>
            <person name="Alfaro M."/>
            <person name="Sun H."/>
            <person name="Tritt A."/>
            <person name="Yoshinaga Y."/>
            <person name="Zwiers L.-H."/>
            <person name="Turgeon B."/>
            <person name="Goodwin S."/>
            <person name="Spatafora J."/>
            <person name="Crous P."/>
            <person name="Grigoriev I."/>
        </authorList>
    </citation>
    <scope>NUCLEOTIDE SEQUENCE</scope>
    <source>
        <strain evidence="2">CBS 379.55</strain>
    </source>
</reference>
<dbReference type="OrthoDB" id="4708870at2759"/>
<evidence type="ECO:0000313" key="2">
    <source>
        <dbReference type="EMBL" id="KAF2281418.1"/>
    </source>
</evidence>
<feature type="non-terminal residue" evidence="2">
    <location>
        <position position="372"/>
    </location>
</feature>
<organism evidence="2 3">
    <name type="scientific">Westerdykella ornata</name>
    <dbReference type="NCBI Taxonomy" id="318751"/>
    <lineage>
        <taxon>Eukaryota</taxon>
        <taxon>Fungi</taxon>
        <taxon>Dikarya</taxon>
        <taxon>Ascomycota</taxon>
        <taxon>Pezizomycotina</taxon>
        <taxon>Dothideomycetes</taxon>
        <taxon>Pleosporomycetidae</taxon>
        <taxon>Pleosporales</taxon>
        <taxon>Sporormiaceae</taxon>
        <taxon>Westerdykella</taxon>
    </lineage>
</organism>
<keyword evidence="3" id="KW-1185">Reference proteome</keyword>
<dbReference type="Proteomes" id="UP000800097">
    <property type="component" value="Unassembled WGS sequence"/>
</dbReference>
<name>A0A6A6JZX1_WESOR</name>
<evidence type="ECO:0000256" key="1">
    <source>
        <dbReference type="SAM" id="MobiDB-lite"/>
    </source>
</evidence>
<dbReference type="AlphaFoldDB" id="A0A6A6JZX1"/>
<accession>A0A6A6JZX1</accession>
<dbReference type="EMBL" id="ML986484">
    <property type="protein sequence ID" value="KAF2281418.1"/>
    <property type="molecule type" value="Genomic_DNA"/>
</dbReference>
<sequence length="372" mass="43015">MGGRAWRNLHTPRIPLKLYLHTRSLVTEALQKVFLHVCVPLEMPSKPDFGDVDFLVAGPLLRNTDTAVINPTNPTRSAFPYDECVAEIKKLLNTTHGRKGHLTDKVMFFAIRDPSGEGDFWIQIDVKVCYDPKLFDWQRFYLNYATLSQPVGNMMKRLGLTMDEEGLYVRVKGLEDVNWEGSKVLVTRDPLQCAKLLGLSWKMVTWGFECDEEVYEDFARSWLFNPVHFGSRRDDESYMSNFSKSNLFFIKTWIPEHYPDYKPKDSQMKAEFALTRCLDLELWYATTALKARERVFSLDPQAAETYYNKRGAFLKQMEENRLRELITAALPVGAEEWEDEPPFPRVVFRSQLPPTPPETPGLEPKPDSMLDP</sequence>
<protein>
    <submittedName>
        <fullName evidence="2">Uncharacterized protein</fullName>
    </submittedName>
</protein>
<proteinExistence type="predicted"/>
<evidence type="ECO:0000313" key="3">
    <source>
        <dbReference type="Proteomes" id="UP000800097"/>
    </source>
</evidence>